<proteinExistence type="inferred from homology"/>
<evidence type="ECO:0000256" key="5">
    <source>
        <dbReference type="ARBA" id="ARBA00023125"/>
    </source>
</evidence>
<dbReference type="InterPro" id="IPR048301">
    <property type="entry name" value="NucS_C"/>
</dbReference>
<dbReference type="EC" id="3.1.-.-" evidence="6"/>
<keyword evidence="3 6" id="KW-0255">Endonuclease</keyword>
<dbReference type="PANTHER" id="PTHR38814:SF1">
    <property type="entry name" value="ENDONUCLEASE NUCS"/>
    <property type="match status" value="1"/>
</dbReference>
<evidence type="ECO:0000313" key="10">
    <source>
        <dbReference type="Proteomes" id="UP000186914"/>
    </source>
</evidence>
<organism evidence="9 10">
    <name type="scientific">Haladaptatus litoreus</name>
    <dbReference type="NCBI Taxonomy" id="553468"/>
    <lineage>
        <taxon>Archaea</taxon>
        <taxon>Methanobacteriati</taxon>
        <taxon>Methanobacteriota</taxon>
        <taxon>Stenosarchaea group</taxon>
        <taxon>Halobacteria</taxon>
        <taxon>Halobacteriales</taxon>
        <taxon>Haladaptataceae</taxon>
        <taxon>Haladaptatus</taxon>
    </lineage>
</organism>
<keyword evidence="4 6" id="KW-0378">Hydrolase</keyword>
<evidence type="ECO:0000313" key="9">
    <source>
        <dbReference type="EMBL" id="SIQ82867.1"/>
    </source>
</evidence>
<accession>A0A1N6VYA3</accession>
<comment type="similarity">
    <text evidence="6">Belongs to the NucS endonuclease family.</text>
</comment>
<protein>
    <recommendedName>
        <fullName evidence="6">Endonuclease NucS</fullName>
        <ecNumber evidence="6">3.1.-.-</ecNumber>
    </recommendedName>
</protein>
<dbReference type="InterPro" id="IPR049173">
    <property type="entry name" value="NucS_N_sf"/>
</dbReference>
<reference evidence="10" key="1">
    <citation type="submission" date="2017-01" db="EMBL/GenBank/DDBJ databases">
        <authorList>
            <person name="Varghese N."/>
            <person name="Submissions S."/>
        </authorList>
    </citation>
    <scope>NUCLEOTIDE SEQUENCE [LARGE SCALE GENOMIC DNA]</scope>
    <source>
        <strain evidence="10">CGMCC 1.7737</strain>
    </source>
</reference>
<dbReference type="InterPro" id="IPR011856">
    <property type="entry name" value="tRNA_endonuc-like_dom_sf"/>
</dbReference>
<evidence type="ECO:0000256" key="2">
    <source>
        <dbReference type="ARBA" id="ARBA00022722"/>
    </source>
</evidence>
<dbReference type="Proteomes" id="UP000186914">
    <property type="component" value="Unassembled WGS sequence"/>
</dbReference>
<evidence type="ECO:0000259" key="7">
    <source>
        <dbReference type="Pfam" id="PF01939"/>
    </source>
</evidence>
<dbReference type="OrthoDB" id="15177at2157"/>
<keyword evidence="2 6" id="KW-0540">Nuclease</keyword>
<comment type="function">
    <text evidence="6">Cleaves both 3' and 5' ssDNA extremities of branched DNA structures.</text>
</comment>
<keyword evidence="10" id="KW-1185">Reference proteome</keyword>
<evidence type="ECO:0000256" key="6">
    <source>
        <dbReference type="HAMAP-Rule" id="MF_00722"/>
    </source>
</evidence>
<evidence type="ECO:0000256" key="3">
    <source>
        <dbReference type="ARBA" id="ARBA00022759"/>
    </source>
</evidence>
<feature type="domain" description="Endonuclease NucS C-terminal" evidence="7">
    <location>
        <begin position="151"/>
        <end position="259"/>
    </location>
</feature>
<dbReference type="AlphaFoldDB" id="A0A1N6VYA3"/>
<gene>
    <name evidence="6" type="primary">nucS</name>
    <name evidence="9" type="ORF">SAMN05421858_0535</name>
</gene>
<dbReference type="GO" id="GO:0005737">
    <property type="term" value="C:cytoplasm"/>
    <property type="evidence" value="ECO:0007669"/>
    <property type="project" value="UniProtKB-SubCell"/>
</dbReference>
<dbReference type="Pfam" id="PF01939">
    <property type="entry name" value="NucS_C"/>
    <property type="match status" value="1"/>
</dbReference>
<dbReference type="NCBIfam" id="NF003270">
    <property type="entry name" value="PRK04247.1"/>
    <property type="match status" value="1"/>
</dbReference>
<dbReference type="InterPro" id="IPR048302">
    <property type="entry name" value="NucS_N"/>
</dbReference>
<dbReference type="HAMAP" id="MF_00722">
    <property type="entry name" value="NucS"/>
    <property type="match status" value="1"/>
</dbReference>
<dbReference type="PANTHER" id="PTHR38814">
    <property type="entry name" value="ENDONUCLEASE NUCS"/>
    <property type="match status" value="1"/>
</dbReference>
<evidence type="ECO:0000256" key="1">
    <source>
        <dbReference type="ARBA" id="ARBA00022490"/>
    </source>
</evidence>
<dbReference type="CDD" id="cd22341">
    <property type="entry name" value="NucS-like"/>
    <property type="match status" value="1"/>
</dbReference>
<name>A0A1N6VYA3_9EURY</name>
<dbReference type="EMBL" id="FTNO01000001">
    <property type="protein sequence ID" value="SIQ82867.1"/>
    <property type="molecule type" value="Genomic_DNA"/>
</dbReference>
<dbReference type="Pfam" id="PF21003">
    <property type="entry name" value="NucS_N"/>
    <property type="match status" value="1"/>
</dbReference>
<keyword evidence="1 6" id="KW-0963">Cytoplasm</keyword>
<keyword evidence="5 6" id="KW-0238">DNA-binding</keyword>
<comment type="subcellular location">
    <subcellularLocation>
        <location evidence="6">Cytoplasm</location>
    </subcellularLocation>
</comment>
<dbReference type="RefSeq" id="WP_084186183.1">
    <property type="nucleotide sequence ID" value="NZ_FTNO01000001.1"/>
</dbReference>
<dbReference type="Gene3D" id="3.40.1350.10">
    <property type="match status" value="1"/>
</dbReference>
<dbReference type="GO" id="GO:0000014">
    <property type="term" value="F:single-stranded DNA endodeoxyribonuclease activity"/>
    <property type="evidence" value="ECO:0007669"/>
    <property type="project" value="UniProtKB-UniRule"/>
</dbReference>
<dbReference type="InterPro" id="IPR002793">
    <property type="entry name" value="Endonuclease_NucS"/>
</dbReference>
<evidence type="ECO:0000259" key="8">
    <source>
        <dbReference type="Pfam" id="PF21003"/>
    </source>
</evidence>
<dbReference type="GO" id="GO:0003677">
    <property type="term" value="F:DNA binding"/>
    <property type="evidence" value="ECO:0007669"/>
    <property type="project" value="UniProtKB-KW"/>
</dbReference>
<feature type="domain" description="Endonuclease NucS N-terminal PH-like" evidence="8">
    <location>
        <begin position="49"/>
        <end position="144"/>
    </location>
</feature>
<dbReference type="Gene3D" id="2.70.180.20">
    <property type="match status" value="1"/>
</dbReference>
<sequence>MAVGFYPTAIYSQTVTTEGERRGEPTTVQAPTHREALLAVESAVEQGDLLTLFGRCTVEYDGRAESYLGSGDRLVVLKPDGTALVHTEEGQKPVNWQPPGGTFESELADERLLVRSRRPNPDETLSVHFEFVTQLSAFDVTDAKEISLEGSEEDLRQRILADPDLVEEGFTPLATERQTAAGAIDIYGKDADGTTMVVELKRRRVGPDAVGQLRRYIDALRRDLHAGAEVRGVLVAPSVTERARNMLAESGLEFVSLEP</sequence>
<evidence type="ECO:0000256" key="4">
    <source>
        <dbReference type="ARBA" id="ARBA00022801"/>
    </source>
</evidence>